<name>A0AAW9QYD9_9CHRO</name>
<sequence length="494" mass="57372">MDSRKRKSLSERETGDSRREKVPSPEEPSFPPVRSSENTSRPPVRSLESPPISPVRLPERPKISPATNPQGERTIDWLNSLNIQVLKSRQPEPSDEVWDRVAWQLGENTKNPTFDSLYRQLKIGITQNTTRYLNCSGKSQKDLALCLDFVRFLKDRSFLNSYSYDKNNRTIRITPPENGTIRNFLTGGWLERYIHHKIIQYLEEKQIEYQCLANPELKFSNGDIFELDFLFLINDCPVWIECKSGQNFTNNNILNNYSRHQKKLQTGKENSILVIYNIADDQSVELGQLWNFTFVDQHNVLDALRSCFPDLTSESNGDISEKNEESEMDSVAIDTRSNPPKTISAILRQCNVRPSPDCRSIVLQELIELFSRSPQPLTRKEIRDVLYEKLMNREGISKSKIQEILTALARQKIFMDRNNHPVEEHESPIFSLFSLEMMFLERQCIEQYIRVILQHQPNFFNRAKNIQNFQEVSGTGYLEAEIRKIVLEVKDPSP</sequence>
<feature type="compositionally biased region" description="Basic and acidic residues" evidence="1">
    <location>
        <begin position="1"/>
        <end position="24"/>
    </location>
</feature>
<keyword evidence="3" id="KW-1185">Reference proteome</keyword>
<dbReference type="InterPro" id="IPR011856">
    <property type="entry name" value="tRNA_endonuc-like_dom_sf"/>
</dbReference>
<organism evidence="2 3">
    <name type="scientific">Pannus brasiliensis CCIBt3594</name>
    <dbReference type="NCBI Taxonomy" id="1427578"/>
    <lineage>
        <taxon>Bacteria</taxon>
        <taxon>Bacillati</taxon>
        <taxon>Cyanobacteriota</taxon>
        <taxon>Cyanophyceae</taxon>
        <taxon>Oscillatoriophycideae</taxon>
        <taxon>Chroococcales</taxon>
        <taxon>Microcystaceae</taxon>
        <taxon>Pannus</taxon>
    </lineage>
</organism>
<feature type="region of interest" description="Disordered" evidence="1">
    <location>
        <begin position="1"/>
        <end position="74"/>
    </location>
</feature>
<accession>A0AAW9QYD9</accession>
<reference evidence="2 3" key="1">
    <citation type="submission" date="2024-01" db="EMBL/GenBank/DDBJ databases">
        <title>Genomic insights into the taxonomy and metabolism of the cyanobacterium Pannus brasiliensis CCIBt3594.</title>
        <authorList>
            <person name="Machado M."/>
            <person name="Botero N.B."/>
            <person name="Andreote A.P.D."/>
            <person name="Feitosa A.M.T."/>
            <person name="Popin R."/>
            <person name="Sivonen K."/>
            <person name="Fiore M.F."/>
        </authorList>
    </citation>
    <scope>NUCLEOTIDE SEQUENCE [LARGE SCALE GENOMIC DNA]</scope>
    <source>
        <strain evidence="2 3">CCIBt3594</strain>
    </source>
</reference>
<evidence type="ECO:0000313" key="2">
    <source>
        <dbReference type="EMBL" id="MEG3438683.1"/>
    </source>
</evidence>
<gene>
    <name evidence="2" type="ORF">V0288_16250</name>
</gene>
<feature type="region of interest" description="Disordered" evidence="1">
    <location>
        <begin position="314"/>
        <end position="335"/>
    </location>
</feature>
<proteinExistence type="predicted"/>
<dbReference type="Gene3D" id="3.40.1350.10">
    <property type="match status" value="1"/>
</dbReference>
<protein>
    <submittedName>
        <fullName evidence="2">Uncharacterized protein</fullName>
    </submittedName>
</protein>
<dbReference type="AlphaFoldDB" id="A0AAW9QYD9"/>
<dbReference type="EMBL" id="JBAFSM010000033">
    <property type="protein sequence ID" value="MEG3438683.1"/>
    <property type="molecule type" value="Genomic_DNA"/>
</dbReference>
<dbReference type="InterPro" id="IPR011335">
    <property type="entry name" value="Restrct_endonuc-II-like"/>
</dbReference>
<dbReference type="GO" id="GO:0003676">
    <property type="term" value="F:nucleic acid binding"/>
    <property type="evidence" value="ECO:0007669"/>
    <property type="project" value="InterPro"/>
</dbReference>
<evidence type="ECO:0000313" key="3">
    <source>
        <dbReference type="Proteomes" id="UP001328733"/>
    </source>
</evidence>
<comment type="caution">
    <text evidence="2">The sequence shown here is derived from an EMBL/GenBank/DDBJ whole genome shotgun (WGS) entry which is preliminary data.</text>
</comment>
<dbReference type="RefSeq" id="WP_332866167.1">
    <property type="nucleotide sequence ID" value="NZ_JBAFSM010000033.1"/>
</dbReference>
<dbReference type="Proteomes" id="UP001328733">
    <property type="component" value="Unassembled WGS sequence"/>
</dbReference>
<feature type="compositionally biased region" description="Polar residues" evidence="1">
    <location>
        <begin position="65"/>
        <end position="74"/>
    </location>
</feature>
<dbReference type="SUPFAM" id="SSF52980">
    <property type="entry name" value="Restriction endonuclease-like"/>
    <property type="match status" value="1"/>
</dbReference>
<evidence type="ECO:0000256" key="1">
    <source>
        <dbReference type="SAM" id="MobiDB-lite"/>
    </source>
</evidence>